<sequence>PGTVLSIMWLCLACVTSAGLIPANATRALSSQGYTTTWNCCQVNLSGAYCAAGADCYQKGKSCSANRNQRLKSAEGKRKEEQPVSMASCEQGGGGVPGCLGSTHSAGASRCSCQPGSSLPCTTECALGRLQCSNCIASLKKIT</sequence>
<feature type="signal peptide" evidence="1">
    <location>
        <begin position="1"/>
        <end position="18"/>
    </location>
</feature>
<proteinExistence type="predicted"/>
<keyword evidence="3" id="KW-1185">Reference proteome</keyword>
<reference evidence="2" key="1">
    <citation type="submission" date="2025-08" db="UniProtKB">
        <authorList>
            <consortium name="Ensembl"/>
        </authorList>
    </citation>
    <scope>IDENTIFICATION</scope>
</reference>
<evidence type="ECO:0000313" key="2">
    <source>
        <dbReference type="Ensembl" id="ENSACUP00000003823.1"/>
    </source>
</evidence>
<dbReference type="AlphaFoldDB" id="A0A663LWE2"/>
<evidence type="ECO:0000256" key="1">
    <source>
        <dbReference type="SAM" id="SignalP"/>
    </source>
</evidence>
<reference evidence="2" key="2">
    <citation type="submission" date="2025-09" db="UniProtKB">
        <authorList>
            <consortium name="Ensembl"/>
        </authorList>
    </citation>
    <scope>IDENTIFICATION</scope>
</reference>
<feature type="chain" id="PRO_5025520940" evidence="1">
    <location>
        <begin position="19"/>
        <end position="143"/>
    </location>
</feature>
<name>A0A663LWE2_ATHCN</name>
<dbReference type="Proteomes" id="UP000472269">
    <property type="component" value="Unplaced"/>
</dbReference>
<dbReference type="Ensembl" id="ENSACUT00000004069.1">
    <property type="protein sequence ID" value="ENSACUP00000003823.1"/>
    <property type="gene ID" value="ENSACUG00000002626.1"/>
</dbReference>
<keyword evidence="1" id="KW-0732">Signal</keyword>
<organism evidence="2 3">
    <name type="scientific">Athene cunicularia</name>
    <name type="common">Burrowing owl</name>
    <name type="synonym">Speotyto cunicularia</name>
    <dbReference type="NCBI Taxonomy" id="194338"/>
    <lineage>
        <taxon>Eukaryota</taxon>
        <taxon>Metazoa</taxon>
        <taxon>Chordata</taxon>
        <taxon>Craniata</taxon>
        <taxon>Vertebrata</taxon>
        <taxon>Euteleostomi</taxon>
        <taxon>Archelosauria</taxon>
        <taxon>Archosauria</taxon>
        <taxon>Dinosauria</taxon>
        <taxon>Saurischia</taxon>
        <taxon>Theropoda</taxon>
        <taxon>Coelurosauria</taxon>
        <taxon>Aves</taxon>
        <taxon>Neognathae</taxon>
        <taxon>Neoaves</taxon>
        <taxon>Telluraves</taxon>
        <taxon>Strigiformes</taxon>
        <taxon>Strigidae</taxon>
        <taxon>Athene</taxon>
    </lineage>
</organism>
<accession>A0A663LWE2</accession>
<evidence type="ECO:0000313" key="3">
    <source>
        <dbReference type="Proteomes" id="UP000472269"/>
    </source>
</evidence>
<protein>
    <submittedName>
        <fullName evidence="2">Uncharacterized protein</fullName>
    </submittedName>
</protein>